<keyword evidence="1" id="KW-0472">Membrane</keyword>
<organism evidence="2 3">
    <name type="scientific">Aspergillus ochraceoroseus IBT 24754</name>
    <dbReference type="NCBI Taxonomy" id="1392256"/>
    <lineage>
        <taxon>Eukaryota</taxon>
        <taxon>Fungi</taxon>
        <taxon>Dikarya</taxon>
        <taxon>Ascomycota</taxon>
        <taxon>Pezizomycotina</taxon>
        <taxon>Eurotiomycetes</taxon>
        <taxon>Eurotiomycetidae</taxon>
        <taxon>Eurotiales</taxon>
        <taxon>Aspergillaceae</taxon>
        <taxon>Aspergillus</taxon>
        <taxon>Aspergillus subgen. Nidulantes</taxon>
    </lineage>
</organism>
<dbReference type="RefSeq" id="XP_040756782.1">
    <property type="nucleotide sequence ID" value="XM_040901096.1"/>
</dbReference>
<dbReference type="VEuPathDB" id="FungiDB:P175DRAFT_077551"/>
<evidence type="ECO:0000256" key="1">
    <source>
        <dbReference type="SAM" id="Phobius"/>
    </source>
</evidence>
<gene>
    <name evidence="2" type="ORF">P175DRAFT_077551</name>
</gene>
<accession>A0A2T5MA40</accession>
<evidence type="ECO:0000313" key="2">
    <source>
        <dbReference type="EMBL" id="PTU25390.1"/>
    </source>
</evidence>
<protein>
    <submittedName>
        <fullName evidence="2">Uncharacterized protein</fullName>
    </submittedName>
</protein>
<dbReference type="Proteomes" id="UP000244073">
    <property type="component" value="Unassembled WGS sequence"/>
</dbReference>
<comment type="caution">
    <text evidence="2">The sequence shown here is derived from an EMBL/GenBank/DDBJ whole genome shotgun (WGS) entry which is preliminary data.</text>
</comment>
<name>A0A2T5MA40_9EURO</name>
<proteinExistence type="predicted"/>
<keyword evidence="1" id="KW-0812">Transmembrane</keyword>
<dbReference type="GeneID" id="63817980"/>
<dbReference type="EMBL" id="MSFN02000001">
    <property type="protein sequence ID" value="PTU25390.1"/>
    <property type="molecule type" value="Genomic_DNA"/>
</dbReference>
<reference evidence="2 3" key="1">
    <citation type="journal article" date="2018" name="Proc. Natl. Acad. Sci. U.S.A.">
        <title>Linking secondary metabolites to gene clusters through genome sequencing of six diverse Aspergillus species.</title>
        <authorList>
            <person name="Kaerboelling I."/>
            <person name="Vesth T.C."/>
            <person name="Frisvad J.C."/>
            <person name="Nybo J.L."/>
            <person name="Theobald S."/>
            <person name="Kuo A."/>
            <person name="Bowyer P."/>
            <person name="Matsuda Y."/>
            <person name="Mondo S."/>
            <person name="Lyhne E.K."/>
            <person name="Kogle M.E."/>
            <person name="Clum A."/>
            <person name="Lipzen A."/>
            <person name="Salamov A."/>
            <person name="Ngan C.Y."/>
            <person name="Daum C."/>
            <person name="Chiniquy J."/>
            <person name="Barry K."/>
            <person name="LaButti K."/>
            <person name="Haridas S."/>
            <person name="Simmons B.A."/>
            <person name="Magnuson J.K."/>
            <person name="Mortensen U.H."/>
            <person name="Larsen T.O."/>
            <person name="Grigoriev I.V."/>
            <person name="Baker S.E."/>
            <person name="Andersen M.R."/>
        </authorList>
    </citation>
    <scope>NUCLEOTIDE SEQUENCE [LARGE SCALE GENOMIC DNA]</scope>
    <source>
        <strain evidence="2 3">IBT 24754</strain>
    </source>
</reference>
<dbReference type="AlphaFoldDB" id="A0A2T5MA40"/>
<keyword evidence="1" id="KW-1133">Transmembrane helix</keyword>
<feature type="transmembrane region" description="Helical" evidence="1">
    <location>
        <begin position="31"/>
        <end position="53"/>
    </location>
</feature>
<sequence>MSTILKILYTCYVVLDDRQHFLSSIFAFTRWLSFFTGFIFVNSVHFTIAFFFYQTAFLPL</sequence>
<evidence type="ECO:0000313" key="3">
    <source>
        <dbReference type="Proteomes" id="UP000244073"/>
    </source>
</evidence>